<keyword evidence="3" id="KW-1185">Reference proteome</keyword>
<evidence type="ECO:0000313" key="2">
    <source>
        <dbReference type="EMBL" id="KHJ78968.1"/>
    </source>
</evidence>
<accession>A0A0B1S0U2</accession>
<name>A0A0B1S0U2_OESDE</name>
<feature type="region of interest" description="Disordered" evidence="1">
    <location>
        <begin position="1"/>
        <end position="25"/>
    </location>
</feature>
<gene>
    <name evidence="2" type="ORF">OESDEN_21401</name>
</gene>
<proteinExistence type="predicted"/>
<evidence type="ECO:0000256" key="1">
    <source>
        <dbReference type="SAM" id="MobiDB-lite"/>
    </source>
</evidence>
<organism evidence="2 3">
    <name type="scientific">Oesophagostomum dentatum</name>
    <name type="common">Nodular worm</name>
    <dbReference type="NCBI Taxonomy" id="61180"/>
    <lineage>
        <taxon>Eukaryota</taxon>
        <taxon>Metazoa</taxon>
        <taxon>Ecdysozoa</taxon>
        <taxon>Nematoda</taxon>
        <taxon>Chromadorea</taxon>
        <taxon>Rhabditida</taxon>
        <taxon>Rhabditina</taxon>
        <taxon>Rhabditomorpha</taxon>
        <taxon>Strongyloidea</taxon>
        <taxon>Strongylidae</taxon>
        <taxon>Oesophagostomum</taxon>
    </lineage>
</organism>
<dbReference type="Proteomes" id="UP000053660">
    <property type="component" value="Unassembled WGS sequence"/>
</dbReference>
<reference evidence="2 3" key="1">
    <citation type="submission" date="2014-03" db="EMBL/GenBank/DDBJ databases">
        <title>Draft genome of the hookworm Oesophagostomum dentatum.</title>
        <authorList>
            <person name="Mitreva M."/>
        </authorList>
    </citation>
    <scope>NUCLEOTIDE SEQUENCE [LARGE SCALE GENOMIC DNA]</scope>
    <source>
        <strain evidence="2 3">OD-Hann</strain>
    </source>
</reference>
<dbReference type="AlphaFoldDB" id="A0A0B1S0U2"/>
<dbReference type="OrthoDB" id="5873564at2759"/>
<protein>
    <submittedName>
        <fullName evidence="2">Uncharacterized protein</fullName>
    </submittedName>
</protein>
<evidence type="ECO:0000313" key="3">
    <source>
        <dbReference type="Proteomes" id="UP000053660"/>
    </source>
</evidence>
<sequence>MPPTQMSQQQLAMQAQQQQMAMGMSGSGAMSAQQYHMVMMQKHQQHMKAMMQQRAAMMYQSYPNGAMSQQQYFMHMQKMQQSRFANGVDPAFMSGQRMMAMRAAPMAPGSMMEPIPPTGPYPAYSQGMQSFAAQQQYVGQFTMN</sequence>
<dbReference type="EMBL" id="KN607726">
    <property type="protein sequence ID" value="KHJ78968.1"/>
    <property type="molecule type" value="Genomic_DNA"/>
</dbReference>